<dbReference type="PANTHER" id="PTHR32215">
    <property type="entry name" value="CILIA- AND FLAGELLA-ASSOCIATED PROTEIN 57"/>
    <property type="match status" value="1"/>
</dbReference>
<dbReference type="Gene3D" id="2.130.10.10">
    <property type="entry name" value="YVTN repeat-like/Quinoprotein amine dehydrogenase"/>
    <property type="match status" value="2"/>
</dbReference>
<dbReference type="RefSeq" id="XP_068365569.1">
    <property type="nucleotide sequence ID" value="XM_068499736.1"/>
</dbReference>
<keyword evidence="2" id="KW-0175">Coiled coil</keyword>
<dbReference type="EMBL" id="MLAK01000563">
    <property type="protein sequence ID" value="OHT12433.1"/>
    <property type="molecule type" value="Genomic_DNA"/>
</dbReference>
<dbReference type="PROSITE" id="PS50294">
    <property type="entry name" value="WD_REPEATS_REGION"/>
    <property type="match status" value="1"/>
</dbReference>
<feature type="coiled-coil region" evidence="2">
    <location>
        <begin position="677"/>
        <end position="744"/>
    </location>
</feature>
<dbReference type="Proteomes" id="UP000179807">
    <property type="component" value="Unassembled WGS sequence"/>
</dbReference>
<dbReference type="PANTHER" id="PTHR32215:SF0">
    <property type="entry name" value="CILIA- AND FLAGELLA-ASSOCIATED PROTEIN 57"/>
    <property type="match status" value="1"/>
</dbReference>
<evidence type="ECO:0000313" key="4">
    <source>
        <dbReference type="Proteomes" id="UP000179807"/>
    </source>
</evidence>
<proteinExistence type="predicted"/>
<gene>
    <name evidence="3" type="ORF">TRFO_17699</name>
</gene>
<dbReference type="SUPFAM" id="SSF50998">
    <property type="entry name" value="Quinoprotein alcohol dehydrogenase-like"/>
    <property type="match status" value="1"/>
</dbReference>
<dbReference type="OrthoDB" id="10251741at2759"/>
<reference evidence="3" key="1">
    <citation type="submission" date="2016-10" db="EMBL/GenBank/DDBJ databases">
        <authorList>
            <person name="Benchimol M."/>
            <person name="Almeida L.G."/>
            <person name="Vasconcelos A.T."/>
            <person name="Perreira-Neves A."/>
            <person name="Rosa I.A."/>
            <person name="Tasca T."/>
            <person name="Bogo M.R."/>
            <person name="de Souza W."/>
        </authorList>
    </citation>
    <scope>NUCLEOTIDE SEQUENCE [LARGE SCALE GENOMIC DNA]</scope>
    <source>
        <strain evidence="3">K</strain>
    </source>
</reference>
<feature type="repeat" description="WD" evidence="1">
    <location>
        <begin position="456"/>
        <end position="497"/>
    </location>
</feature>
<dbReference type="GeneID" id="94834440"/>
<accession>A0A1J4KMA5</accession>
<dbReference type="VEuPathDB" id="TrichDB:TRFO_17699"/>
<keyword evidence="1" id="KW-0853">WD repeat</keyword>
<keyword evidence="4" id="KW-1185">Reference proteome</keyword>
<evidence type="ECO:0000256" key="2">
    <source>
        <dbReference type="SAM" id="Coils"/>
    </source>
</evidence>
<dbReference type="InterPro" id="IPR015943">
    <property type="entry name" value="WD40/YVTN_repeat-like_dom_sf"/>
</dbReference>
<dbReference type="AlphaFoldDB" id="A0A1J4KMA5"/>
<protein>
    <submittedName>
        <fullName evidence="3">Uncharacterized protein</fullName>
    </submittedName>
</protein>
<dbReference type="PROSITE" id="PS50082">
    <property type="entry name" value="WD_REPEATS_2"/>
    <property type="match status" value="1"/>
</dbReference>
<dbReference type="Pfam" id="PF00400">
    <property type="entry name" value="WD40"/>
    <property type="match status" value="4"/>
</dbReference>
<evidence type="ECO:0000256" key="1">
    <source>
        <dbReference type="PROSITE-ProRule" id="PRU00221"/>
    </source>
</evidence>
<feature type="coiled-coil region" evidence="2">
    <location>
        <begin position="818"/>
        <end position="962"/>
    </location>
</feature>
<sequence>MAIAGTSLEPFSCLGMADIKNSGPCYINDASIVLPVGNQIIQQSLDTGERLFLLSSRVQAQGFRHTRLTAFSVSLDGNFLAIASTRHSAPPILNIYSVSSGQIYMKLPQENCSQVHFVAFHRCLKIGLYLVTDPRLFRLSIINLNTKTEITSLRFAENFEVAEFHPKNDSLVLLFSPKVLGYYRTGDDTISILNVPNYSRFSGFTFSYNEENTCVAASGKDVLFFVDMQLKHTITITEDSSIVFLSSFGHGFICATENNKLVVIQHVPGHKEINKIFQQGPVMGYGINHPIVWASYSPSGHQMVCNVDHRQLIIVNIRELESNSENSIVNPNIISHKGPVASISSCAYKPMLVSCGVEDKTVIVWDYSKQISILHSEFSENLTDVSFHPSGDLLAVASTDKLYLLAATVDSLVTKAQWPLFNCLAIQFSNGGHFLVAASHIITFINPYTQEIIATLRGHTGLIHSLSWSPDDKRLVSSGSDGAIVEWNAVTQEQVWSVNIPKCDFESSVITDRGTVIACSRSETIHHLYNGRHQTRISEEMIGFSSVLFATPTCIILGDVYGGIVVVTFPFILPPQHQAQFENIPQLEFSESQDMSKTTSSLPIPFTVGETFRSHCGKITSMCSSLDSRVLFTSADDSSICIFNILSANQNYAHSSIPILRCDIPRQQFFLVSQARFDELQHAIEKLKRDIQKQRGQYETDTISALQSHQKNMTELICTNEEKKRKLQSQIDSLRAAMDDSTVKAALIYQNMETSHLQEAKALTNLYEQKLSLERTKCDTIAKELEDLKCSYEERIYLLRQQYKSSLQDFSLKIDAEQDQLTQHLESTKNRINETQEIQNKALIDLEVEFEKDRMAINLEYHNKITSLTKQLSDLEAKRSTLKRDIDKQKTDLDGLEAELKNTKEKRSELDKDIKALQHTQECRTSELNDRDETLVRQAERLEKLQESNVELEKNKDIMNFRLDEMGRELQPSLDEIQRLSTELEGNSEEIRTIKRFSKANLRTMQDKTHQIEVLKRKLELQNAALMKKRRVIQMFTLDLTEGVQKDDANNKTNVLKELHDKYVATHNLEENLKDANETIDEHTRQRKHLQQSVMLLQRQVHQQQEITSKHYTTKSAENSVLLSDLNRLQKENHMLRKKLDNAKSDQEMLETNLKRVKMTTQEKMLKIPQRNAKTALGPREQKRVMGDWVKQKSRTGTASQVSVVDSRGKYLHSGVKS</sequence>
<feature type="coiled-coil region" evidence="2">
    <location>
        <begin position="1066"/>
        <end position="1160"/>
    </location>
</feature>
<dbReference type="InterPro" id="IPR011047">
    <property type="entry name" value="Quinoprotein_ADH-like_sf"/>
</dbReference>
<dbReference type="InterPro" id="IPR001680">
    <property type="entry name" value="WD40_rpt"/>
</dbReference>
<organism evidence="3 4">
    <name type="scientific">Tritrichomonas foetus</name>
    <dbReference type="NCBI Taxonomy" id="1144522"/>
    <lineage>
        <taxon>Eukaryota</taxon>
        <taxon>Metamonada</taxon>
        <taxon>Parabasalia</taxon>
        <taxon>Tritrichomonadida</taxon>
        <taxon>Tritrichomonadidae</taxon>
        <taxon>Tritrichomonas</taxon>
    </lineage>
</organism>
<evidence type="ECO:0000313" key="3">
    <source>
        <dbReference type="EMBL" id="OHT12433.1"/>
    </source>
</evidence>
<dbReference type="InterPro" id="IPR052993">
    <property type="entry name" value="CFA-57"/>
</dbReference>
<dbReference type="SMART" id="SM00320">
    <property type="entry name" value="WD40"/>
    <property type="match status" value="4"/>
</dbReference>
<name>A0A1J4KMA5_9EUKA</name>
<comment type="caution">
    <text evidence="3">The sequence shown here is derived from an EMBL/GenBank/DDBJ whole genome shotgun (WGS) entry which is preliminary data.</text>
</comment>